<feature type="transmembrane region" description="Helical" evidence="8">
    <location>
        <begin position="104"/>
        <end position="124"/>
    </location>
</feature>
<feature type="transmembrane region" description="Helical" evidence="8">
    <location>
        <begin position="229"/>
        <end position="248"/>
    </location>
</feature>
<keyword evidence="6 8" id="KW-1133">Transmembrane helix</keyword>
<keyword evidence="5 8" id="KW-0812">Transmembrane</keyword>
<dbReference type="InterPro" id="IPR052017">
    <property type="entry name" value="TSUP"/>
</dbReference>
<evidence type="ECO:0000313" key="9">
    <source>
        <dbReference type="EMBL" id="GAA5518919.1"/>
    </source>
</evidence>
<evidence type="ECO:0000256" key="5">
    <source>
        <dbReference type="ARBA" id="ARBA00022692"/>
    </source>
</evidence>
<dbReference type="EMBL" id="BAABRR010000006">
    <property type="protein sequence ID" value="GAA5518919.1"/>
    <property type="molecule type" value="Genomic_DNA"/>
</dbReference>
<sequence>MDLAWQTLAILAVVALVAGFLDTLAGGGGLLTLPALLLAGVPPLQALGTNKLQGSFGTGMATWQVLRRRRVRWDDARWPMLWAFLGSVAGSVAVQFADADALRILIPVVLAVIAAYFAFVPRAHHPPDHERMSAAPYEASVVPAIGAYDGAFGPGTGSLFALAGVTLRAYPLVRSTAVAKTLNFATNIASLAVFAIAGQMAWAVGGVMIAGQLVGAYVGSHVLFRVSPVVLRVLIVVMSVGMLMRYLLG</sequence>
<dbReference type="RefSeq" id="WP_286215049.1">
    <property type="nucleotide sequence ID" value="NZ_AP027736.1"/>
</dbReference>
<feature type="transmembrane region" description="Helical" evidence="8">
    <location>
        <begin position="78"/>
        <end position="97"/>
    </location>
</feature>
<evidence type="ECO:0000313" key="10">
    <source>
        <dbReference type="Proteomes" id="UP001426770"/>
    </source>
</evidence>
<evidence type="ECO:0000256" key="4">
    <source>
        <dbReference type="ARBA" id="ARBA00022475"/>
    </source>
</evidence>
<evidence type="ECO:0000256" key="7">
    <source>
        <dbReference type="ARBA" id="ARBA00023136"/>
    </source>
</evidence>
<feature type="transmembrane region" description="Helical" evidence="8">
    <location>
        <begin position="188"/>
        <end position="209"/>
    </location>
</feature>
<comment type="subcellular location">
    <subcellularLocation>
        <location evidence="1 8">Cell membrane</location>
        <topology evidence="1 8">Multi-pass membrane protein</topology>
    </subcellularLocation>
</comment>
<dbReference type="Proteomes" id="UP001426770">
    <property type="component" value="Unassembled WGS sequence"/>
</dbReference>
<accession>A0ABP9WGE9</accession>
<evidence type="ECO:0000256" key="3">
    <source>
        <dbReference type="ARBA" id="ARBA00022448"/>
    </source>
</evidence>
<comment type="caution">
    <text evidence="9">The sequence shown here is derived from an EMBL/GenBank/DDBJ whole genome shotgun (WGS) entry which is preliminary data.</text>
</comment>
<evidence type="ECO:0000256" key="6">
    <source>
        <dbReference type="ARBA" id="ARBA00022989"/>
    </source>
</evidence>
<keyword evidence="10" id="KW-1185">Reference proteome</keyword>
<keyword evidence="4 8" id="KW-1003">Cell membrane</keyword>
<dbReference type="Pfam" id="PF01925">
    <property type="entry name" value="TauE"/>
    <property type="match status" value="1"/>
</dbReference>
<proteinExistence type="inferred from homology"/>
<name>A0ABP9WGE9_9MICO</name>
<gene>
    <name evidence="9" type="primary">yfcA</name>
    <name evidence="9" type="ORF">Lsed01_01353</name>
</gene>
<comment type="similarity">
    <text evidence="2 8">Belongs to the 4-toluene sulfonate uptake permease (TSUP) (TC 2.A.102) family.</text>
</comment>
<keyword evidence="7 8" id="KW-0472">Membrane</keyword>
<organism evidence="9 10">
    <name type="scientific">Demequina sediminis</name>
    <dbReference type="NCBI Taxonomy" id="1930058"/>
    <lineage>
        <taxon>Bacteria</taxon>
        <taxon>Bacillati</taxon>
        <taxon>Actinomycetota</taxon>
        <taxon>Actinomycetes</taxon>
        <taxon>Micrococcales</taxon>
        <taxon>Demequinaceae</taxon>
        <taxon>Demequina</taxon>
    </lineage>
</organism>
<evidence type="ECO:0000256" key="1">
    <source>
        <dbReference type="ARBA" id="ARBA00004651"/>
    </source>
</evidence>
<reference evidence="9 10" key="1">
    <citation type="submission" date="2024-02" db="EMBL/GenBank/DDBJ databases">
        <title>Lysinimicrobium sediminis NBRC 112286.</title>
        <authorList>
            <person name="Ichikawa N."/>
            <person name="Katano-Makiyama Y."/>
            <person name="Hidaka K."/>
        </authorList>
    </citation>
    <scope>NUCLEOTIDE SEQUENCE [LARGE SCALE GENOMIC DNA]</scope>
    <source>
        <strain evidence="9 10">NBRC 112286</strain>
    </source>
</reference>
<dbReference type="InterPro" id="IPR002781">
    <property type="entry name" value="TM_pro_TauE-like"/>
</dbReference>
<dbReference type="PANTHER" id="PTHR30269:SF0">
    <property type="entry name" value="MEMBRANE TRANSPORTER PROTEIN YFCA-RELATED"/>
    <property type="match status" value="1"/>
</dbReference>
<protein>
    <recommendedName>
        <fullName evidence="8">Probable membrane transporter protein</fullName>
    </recommendedName>
</protein>
<evidence type="ECO:0000256" key="2">
    <source>
        <dbReference type="ARBA" id="ARBA00009142"/>
    </source>
</evidence>
<keyword evidence="3" id="KW-0813">Transport</keyword>
<feature type="transmembrane region" description="Helical" evidence="8">
    <location>
        <begin position="144"/>
        <end position="167"/>
    </location>
</feature>
<evidence type="ECO:0000256" key="8">
    <source>
        <dbReference type="RuleBase" id="RU363041"/>
    </source>
</evidence>
<dbReference type="PANTHER" id="PTHR30269">
    <property type="entry name" value="TRANSMEMBRANE PROTEIN YFCA"/>
    <property type="match status" value="1"/>
</dbReference>